<gene>
    <name evidence="8" type="ORF">ABVT43_13630</name>
</gene>
<dbReference type="SMART" id="SM00283">
    <property type="entry name" value="MA"/>
    <property type="match status" value="1"/>
</dbReference>
<dbReference type="Proteomes" id="UP001548189">
    <property type="component" value="Unassembled WGS sequence"/>
</dbReference>
<dbReference type="Gene3D" id="1.10.287.950">
    <property type="entry name" value="Methyl-accepting chemotaxis protein"/>
    <property type="match status" value="1"/>
</dbReference>
<dbReference type="CDD" id="cd06225">
    <property type="entry name" value="HAMP"/>
    <property type="match status" value="1"/>
</dbReference>
<evidence type="ECO:0000256" key="4">
    <source>
        <dbReference type="PROSITE-ProRule" id="PRU00284"/>
    </source>
</evidence>
<sequence length="557" mass="61499">MLKKFLVPVVLLLTLLAFSIAIFLPSLSEASMVDAKKEDAKKLVTQFKVLRSYYTNNVVSKAKAFGMKPHFNHKTDQNAIPLPATLIQDLSEILMDKGTEIKLYSPFPFPNRVDRRLDAFQKKAWKNLSANPKQTYIEEVEMNGQPYIRVAVADTMQSQACVDCHNAYPGTPKTDWQLGQVRGVLEVIKPINDVYQISSQSRVVIVTGTVVITLAIILMLYFLFNNMVLQRTAALNKVISELADGEGDLTTQIKVGGDDEMGKMAGNFNSFLSSFRNIVRKVIHAASGVESSNDNVQAKTQNIISKIKAQQEQSDMIATAINEVSCSIKEICENTEQAAHNTKETDRQLRESTNQMQSTVTHVQQLNSEMINIGGVISELRSQSDQIGVVLDVIKSIAEQTNLLALNAAIEAARAGEQGRGFAVVADEVRALAHRTQESISEIQSTVENLQSMAGKAELRVTKGCEKAADTQLIIEEVNVHLHDAMKLENIVSQAVESIAAAMEQQSTTSNEMDRNIVALRTLANDSMNEISDIAELLSVVQQNTTNLTTELKRFKL</sequence>
<dbReference type="PROSITE" id="PS50885">
    <property type="entry name" value="HAMP"/>
    <property type="match status" value="1"/>
</dbReference>
<dbReference type="Pfam" id="PF11845">
    <property type="entry name" value="Tll0287-like"/>
    <property type="match status" value="1"/>
</dbReference>
<dbReference type="Pfam" id="PF00015">
    <property type="entry name" value="MCPsignal"/>
    <property type="match status" value="1"/>
</dbReference>
<evidence type="ECO:0000313" key="9">
    <source>
        <dbReference type="Proteomes" id="UP001548189"/>
    </source>
</evidence>
<dbReference type="InterPro" id="IPR003660">
    <property type="entry name" value="HAMP_dom"/>
</dbReference>
<evidence type="ECO:0000259" key="7">
    <source>
        <dbReference type="PROSITE" id="PS50885"/>
    </source>
</evidence>
<feature type="domain" description="Methyl-accepting transducer" evidence="6">
    <location>
        <begin position="285"/>
        <end position="521"/>
    </location>
</feature>
<keyword evidence="5" id="KW-1133">Transmembrane helix</keyword>
<dbReference type="PANTHER" id="PTHR32089:SF112">
    <property type="entry name" value="LYSOZYME-LIKE PROTEIN-RELATED"/>
    <property type="match status" value="1"/>
</dbReference>
<dbReference type="InterPro" id="IPR021796">
    <property type="entry name" value="Tll0287-like_dom"/>
</dbReference>
<evidence type="ECO:0000256" key="3">
    <source>
        <dbReference type="ARBA" id="ARBA00029447"/>
    </source>
</evidence>
<dbReference type="SMART" id="SM00304">
    <property type="entry name" value="HAMP"/>
    <property type="match status" value="1"/>
</dbReference>
<protein>
    <submittedName>
        <fullName evidence="8">Methyl-accepting chemotaxis protein</fullName>
    </submittedName>
</protein>
<evidence type="ECO:0000313" key="8">
    <source>
        <dbReference type="EMBL" id="MET1256175.1"/>
    </source>
</evidence>
<dbReference type="EMBL" id="JBEVCJ010000017">
    <property type="protein sequence ID" value="MET1256175.1"/>
    <property type="molecule type" value="Genomic_DNA"/>
</dbReference>
<keyword evidence="9" id="KW-1185">Reference proteome</keyword>
<dbReference type="PANTHER" id="PTHR32089">
    <property type="entry name" value="METHYL-ACCEPTING CHEMOTAXIS PROTEIN MCPB"/>
    <property type="match status" value="1"/>
</dbReference>
<evidence type="ECO:0000256" key="2">
    <source>
        <dbReference type="ARBA" id="ARBA00023224"/>
    </source>
</evidence>
<keyword evidence="5" id="KW-0472">Membrane</keyword>
<dbReference type="RefSeq" id="WP_353896760.1">
    <property type="nucleotide sequence ID" value="NZ_JBEVCJ010000017.1"/>
</dbReference>
<feature type="transmembrane region" description="Helical" evidence="5">
    <location>
        <begin position="203"/>
        <end position="224"/>
    </location>
</feature>
<dbReference type="Pfam" id="PF00672">
    <property type="entry name" value="HAMP"/>
    <property type="match status" value="1"/>
</dbReference>
<comment type="similarity">
    <text evidence="3">Belongs to the methyl-accepting chemotaxis (MCP) protein family.</text>
</comment>
<evidence type="ECO:0000256" key="5">
    <source>
        <dbReference type="SAM" id="Phobius"/>
    </source>
</evidence>
<dbReference type="SUPFAM" id="SSF58104">
    <property type="entry name" value="Methyl-accepting chemotaxis protein (MCP) signaling domain"/>
    <property type="match status" value="1"/>
</dbReference>
<evidence type="ECO:0000256" key="1">
    <source>
        <dbReference type="ARBA" id="ARBA00004370"/>
    </source>
</evidence>
<dbReference type="InterPro" id="IPR004089">
    <property type="entry name" value="MCPsignal_dom"/>
</dbReference>
<name>A0ABV2BW84_9GAMM</name>
<dbReference type="PROSITE" id="PS50111">
    <property type="entry name" value="CHEMOTAXIS_TRANSDUC_2"/>
    <property type="match status" value="1"/>
</dbReference>
<keyword evidence="5" id="KW-0812">Transmembrane</keyword>
<evidence type="ECO:0000259" key="6">
    <source>
        <dbReference type="PROSITE" id="PS50111"/>
    </source>
</evidence>
<organism evidence="8 9">
    <name type="scientific">Aliikangiella maris</name>
    <dbReference type="NCBI Taxonomy" id="3162458"/>
    <lineage>
        <taxon>Bacteria</taxon>
        <taxon>Pseudomonadati</taxon>
        <taxon>Pseudomonadota</taxon>
        <taxon>Gammaproteobacteria</taxon>
        <taxon>Oceanospirillales</taxon>
        <taxon>Pleioneaceae</taxon>
        <taxon>Aliikangiella</taxon>
    </lineage>
</organism>
<feature type="domain" description="HAMP" evidence="7">
    <location>
        <begin position="226"/>
        <end position="280"/>
    </location>
</feature>
<comment type="caution">
    <text evidence="8">The sequence shown here is derived from an EMBL/GenBank/DDBJ whole genome shotgun (WGS) entry which is preliminary data.</text>
</comment>
<proteinExistence type="inferred from homology"/>
<comment type="subcellular location">
    <subcellularLocation>
        <location evidence="1">Membrane</location>
    </subcellularLocation>
</comment>
<keyword evidence="2 4" id="KW-0807">Transducer</keyword>
<accession>A0ABV2BW84</accession>
<reference evidence="8 9" key="1">
    <citation type="submission" date="2024-06" db="EMBL/GenBank/DDBJ databases">
        <authorList>
            <person name="Li F."/>
        </authorList>
    </citation>
    <scope>NUCLEOTIDE SEQUENCE [LARGE SCALE GENOMIC DNA]</scope>
    <source>
        <strain evidence="8 9">GXAS 311</strain>
    </source>
</reference>